<reference evidence="1 2" key="1">
    <citation type="submission" date="2020-04" db="EMBL/GenBank/DDBJ databases">
        <authorList>
            <person name="De Canck E."/>
        </authorList>
    </citation>
    <scope>NUCLEOTIDE SEQUENCE [LARGE SCALE GENOMIC DNA]</scope>
    <source>
        <strain evidence="1 2">LMG 28614</strain>
    </source>
</reference>
<dbReference type="AlphaFoldDB" id="A0A6S7BLN1"/>
<accession>A0A6S7BLN1</accession>
<organism evidence="1 2">
    <name type="scientific">Paraburkholderia ultramafica</name>
    <dbReference type="NCBI Taxonomy" id="1544867"/>
    <lineage>
        <taxon>Bacteria</taxon>
        <taxon>Pseudomonadati</taxon>
        <taxon>Pseudomonadota</taxon>
        <taxon>Betaproteobacteria</taxon>
        <taxon>Burkholderiales</taxon>
        <taxon>Burkholderiaceae</taxon>
        <taxon>Paraburkholderia</taxon>
    </lineage>
</organism>
<dbReference type="EMBL" id="CADIKK010000038">
    <property type="protein sequence ID" value="CAB3804204.1"/>
    <property type="molecule type" value="Genomic_DNA"/>
</dbReference>
<evidence type="ECO:0000313" key="2">
    <source>
        <dbReference type="Proteomes" id="UP000494365"/>
    </source>
</evidence>
<sequence length="126" mass="13660">MSPEKSAFLRERHPLIFSATKQSHPHAPFSYWGLQCGDGWAGLLDDLCRQLQCETAENGAPQVVALQVKEKFGAIRFYAADLAARQRNLVQAAEAASKTTCETCGAPGALIDGLWVKTRCTAHAAD</sequence>
<proteinExistence type="predicted"/>
<name>A0A6S7BLN1_9BURK</name>
<keyword evidence="2" id="KW-1185">Reference proteome</keyword>
<dbReference type="Proteomes" id="UP000494365">
    <property type="component" value="Unassembled WGS sequence"/>
</dbReference>
<dbReference type="RefSeq" id="WP_175152956.1">
    <property type="nucleotide sequence ID" value="NZ_CADIKK010000038.1"/>
</dbReference>
<evidence type="ECO:0000313" key="1">
    <source>
        <dbReference type="EMBL" id="CAB3804204.1"/>
    </source>
</evidence>
<protein>
    <submittedName>
        <fullName evidence="1">Uncharacterized protein</fullName>
    </submittedName>
</protein>
<gene>
    <name evidence="1" type="ORF">LMG28614_05979</name>
</gene>